<name>A0A023X3A6_RUBRA</name>
<feature type="transmembrane region" description="Helical" evidence="2">
    <location>
        <begin position="154"/>
        <end position="179"/>
    </location>
</feature>
<sequence>MGRRRREEETGGQIPREGNTDAGRVDERDRYGERSATGRSSDYRDERGEGRSRTNDRDTSRVGRRDRENGGYERAEDRGTSWASVVLGWLTALGAGLILSGIVSAIVGGILAAVGVGAGTAGLIGLLATLFLAFLIGGYAAGRMASRSGVKHGLFVPLLSLLVIIALAIIGAIVGANFLDQLGGVALPALPPQAEQAVPQQNLGTILTVSGILALVVPFIGGALGGAWGAARGRNRP</sequence>
<proteinExistence type="predicted"/>
<dbReference type="KEGG" id="rrd:RradSPS_1212"/>
<evidence type="ECO:0000313" key="4">
    <source>
        <dbReference type="EMBL" id="MDX5893902.1"/>
    </source>
</evidence>
<evidence type="ECO:0000256" key="2">
    <source>
        <dbReference type="SAM" id="Phobius"/>
    </source>
</evidence>
<reference evidence="3 5" key="1">
    <citation type="submission" date="2014-03" db="EMBL/GenBank/DDBJ databases">
        <title>Complete genome sequence of the Radio-Resistant Rubrobacter radiotolerans RSPS-4.</title>
        <authorList>
            <person name="Egas C.C."/>
            <person name="Barroso C.C."/>
            <person name="Froufe H.J.C."/>
            <person name="Pacheco J.J."/>
            <person name="Albuquerque L.L."/>
            <person name="da Costa M.M.S."/>
        </authorList>
    </citation>
    <scope>NUCLEOTIDE SEQUENCE [LARGE SCALE GENOMIC DNA]</scope>
    <source>
        <strain evidence="3 5">RSPS-4</strain>
    </source>
</reference>
<keyword evidence="2" id="KW-1133">Transmembrane helix</keyword>
<feature type="transmembrane region" description="Helical" evidence="2">
    <location>
        <begin position="82"/>
        <end position="115"/>
    </location>
</feature>
<feature type="region of interest" description="Disordered" evidence="1">
    <location>
        <begin position="1"/>
        <end position="74"/>
    </location>
</feature>
<keyword evidence="5" id="KW-1185">Reference proteome</keyword>
<dbReference type="EMBL" id="JAWXXX010000001">
    <property type="protein sequence ID" value="MDX5893902.1"/>
    <property type="molecule type" value="Genomic_DNA"/>
</dbReference>
<dbReference type="InterPro" id="IPR036259">
    <property type="entry name" value="MFS_trans_sf"/>
</dbReference>
<dbReference type="HOGENOM" id="CLU_102173_0_0_11"/>
<accession>A0A023X3A6</accession>
<dbReference type="Gene3D" id="1.20.1250.20">
    <property type="entry name" value="MFS general substrate transporter like domains"/>
    <property type="match status" value="1"/>
</dbReference>
<dbReference type="eggNOG" id="ENOG502ZC13">
    <property type="taxonomic scope" value="Bacteria"/>
</dbReference>
<evidence type="ECO:0000313" key="5">
    <source>
        <dbReference type="Proteomes" id="UP000025229"/>
    </source>
</evidence>
<protein>
    <submittedName>
        <fullName evidence="3">Uncharacterized protein</fullName>
    </submittedName>
</protein>
<reference evidence="4" key="2">
    <citation type="submission" date="2023-11" db="EMBL/GenBank/DDBJ databases">
        <title>MicrobeMod: A computational toolkit for identifying prokaryotic methylation and restriction-modification with nanopore sequencing.</title>
        <authorList>
            <person name="Crits-Christoph A."/>
            <person name="Kang S.C."/>
            <person name="Lee H."/>
            <person name="Ostrov N."/>
        </authorList>
    </citation>
    <scope>NUCLEOTIDE SEQUENCE</scope>
    <source>
        <strain evidence="4">ATCC 51242</strain>
    </source>
</reference>
<dbReference type="OrthoDB" id="9554565at2"/>
<feature type="transmembrane region" description="Helical" evidence="2">
    <location>
        <begin position="121"/>
        <end position="142"/>
    </location>
</feature>
<dbReference type="SUPFAM" id="SSF103473">
    <property type="entry name" value="MFS general substrate transporter"/>
    <property type="match status" value="1"/>
</dbReference>
<feature type="compositionally biased region" description="Basic and acidic residues" evidence="1">
    <location>
        <begin position="41"/>
        <end position="74"/>
    </location>
</feature>
<dbReference type="STRING" id="42256.RradSPS_1212"/>
<organism evidence="3 5">
    <name type="scientific">Rubrobacter radiotolerans</name>
    <name type="common">Arthrobacter radiotolerans</name>
    <dbReference type="NCBI Taxonomy" id="42256"/>
    <lineage>
        <taxon>Bacteria</taxon>
        <taxon>Bacillati</taxon>
        <taxon>Actinomycetota</taxon>
        <taxon>Rubrobacteria</taxon>
        <taxon>Rubrobacterales</taxon>
        <taxon>Rubrobacteraceae</taxon>
        <taxon>Rubrobacter</taxon>
    </lineage>
</organism>
<keyword evidence="2" id="KW-0472">Membrane</keyword>
<gene>
    <name evidence="3" type="ORF">RradSPS_1212</name>
    <name evidence="4" type="ORF">SIL72_07635</name>
</gene>
<evidence type="ECO:0000313" key="3">
    <source>
        <dbReference type="EMBL" id="AHY46495.1"/>
    </source>
</evidence>
<dbReference type="AlphaFoldDB" id="A0A023X3A6"/>
<dbReference type="RefSeq" id="WP_051589444.1">
    <property type="nucleotide sequence ID" value="NZ_CP007514.1"/>
</dbReference>
<keyword evidence="2" id="KW-0812">Transmembrane</keyword>
<feature type="transmembrane region" description="Helical" evidence="2">
    <location>
        <begin position="206"/>
        <end position="231"/>
    </location>
</feature>
<dbReference type="Proteomes" id="UP000025229">
    <property type="component" value="Chromosome"/>
</dbReference>
<evidence type="ECO:0000256" key="1">
    <source>
        <dbReference type="SAM" id="MobiDB-lite"/>
    </source>
</evidence>
<dbReference type="Proteomes" id="UP001281130">
    <property type="component" value="Unassembled WGS sequence"/>
</dbReference>
<feature type="compositionally biased region" description="Basic and acidic residues" evidence="1">
    <location>
        <begin position="23"/>
        <end position="33"/>
    </location>
</feature>
<dbReference type="EMBL" id="CP007514">
    <property type="protein sequence ID" value="AHY46495.1"/>
    <property type="molecule type" value="Genomic_DNA"/>
</dbReference>